<accession>A0A403JX24</accession>
<dbReference type="InterPro" id="IPR036388">
    <property type="entry name" value="WH-like_DNA-bd_sf"/>
</dbReference>
<dbReference type="Gene3D" id="1.10.10.10">
    <property type="entry name" value="Winged helix-like DNA-binding domain superfamily/Winged helix DNA-binding domain"/>
    <property type="match status" value="1"/>
</dbReference>
<name>A0A403JX24_SALER</name>
<organism evidence="5 6">
    <name type="scientific">Salmonella enterica</name>
    <name type="common">Salmonella choleraesuis</name>
    <dbReference type="NCBI Taxonomy" id="28901"/>
    <lineage>
        <taxon>Bacteria</taxon>
        <taxon>Pseudomonadati</taxon>
        <taxon>Pseudomonadota</taxon>
        <taxon>Gammaproteobacteria</taxon>
        <taxon>Enterobacterales</taxon>
        <taxon>Enterobacteriaceae</taxon>
        <taxon>Salmonella</taxon>
    </lineage>
</organism>
<dbReference type="GO" id="GO:0003677">
    <property type="term" value="F:DNA binding"/>
    <property type="evidence" value="ECO:0007669"/>
    <property type="project" value="UniProtKB-KW"/>
</dbReference>
<dbReference type="GO" id="GO:0060567">
    <property type="term" value="P:negative regulation of termination of DNA-templated transcription"/>
    <property type="evidence" value="ECO:0007669"/>
    <property type="project" value="InterPro"/>
</dbReference>
<dbReference type="InterPro" id="IPR010534">
    <property type="entry name" value="Phage_933W_GpQ"/>
</dbReference>
<comment type="similarity">
    <text evidence="1">Belongs to the phage antitermination Q type 1 family.</text>
</comment>
<evidence type="ECO:0000256" key="3">
    <source>
        <dbReference type="ARBA" id="ARBA00023125"/>
    </source>
</evidence>
<dbReference type="Proteomes" id="UP000885317">
    <property type="component" value="Unassembled WGS sequence"/>
</dbReference>
<evidence type="ECO:0000256" key="2">
    <source>
        <dbReference type="ARBA" id="ARBA00023015"/>
    </source>
</evidence>
<keyword evidence="3" id="KW-0238">DNA-binding</keyword>
<evidence type="ECO:0000313" key="5">
    <source>
        <dbReference type="EMBL" id="MLE30506.1"/>
    </source>
</evidence>
<evidence type="ECO:0000256" key="1">
    <source>
        <dbReference type="ARBA" id="ARBA00010234"/>
    </source>
</evidence>
<keyword evidence="4" id="KW-0804">Transcription</keyword>
<dbReference type="EMBL" id="RUTY01000011">
    <property type="protein sequence ID" value="MLE30506.1"/>
    <property type="molecule type" value="Genomic_DNA"/>
</dbReference>
<dbReference type="AlphaFoldDB" id="A0A403JX24"/>
<sequence>MRRDIRAVLERWGRWAAHEENRSDWPTVCATFRGVLPHKSSLRPSCCDDDGMAVDACVSQLHRAGADTERAVLYLRYVTGLSIRDIADVLDTNRMNVRSLLASGENFVNGCLCAYGVGLEMDLVLAATRGNSDLLTFGTSTGDRNAA</sequence>
<dbReference type="SUPFAM" id="SSF88659">
    <property type="entry name" value="Sigma3 and sigma4 domains of RNA polymerase sigma factors"/>
    <property type="match status" value="1"/>
</dbReference>
<dbReference type="InterPro" id="IPR013324">
    <property type="entry name" value="RNA_pol_sigma_r3/r4-like"/>
</dbReference>
<gene>
    <name evidence="5" type="ORF">EBH50_11200</name>
</gene>
<proteinExistence type="inferred from homology"/>
<evidence type="ECO:0000313" key="6">
    <source>
        <dbReference type="Proteomes" id="UP000885317"/>
    </source>
</evidence>
<comment type="caution">
    <text evidence="5">The sequence shown here is derived from an EMBL/GenBank/DDBJ whole genome shotgun (WGS) entry which is preliminary data.</text>
</comment>
<dbReference type="CDD" id="cd06171">
    <property type="entry name" value="Sigma70_r4"/>
    <property type="match status" value="1"/>
</dbReference>
<dbReference type="Pfam" id="PF06530">
    <property type="entry name" value="Phage_antitermQ"/>
    <property type="match status" value="1"/>
</dbReference>
<evidence type="ECO:0000256" key="4">
    <source>
        <dbReference type="ARBA" id="ARBA00023163"/>
    </source>
</evidence>
<keyword evidence="2" id="KW-0805">Transcription regulation</keyword>
<reference evidence="5 6" key="1">
    <citation type="submission" date="2018-10" db="EMBL/GenBank/DDBJ databases">
        <authorList>
            <consortium name="PulseNet: The National Subtyping Network for Foodborne Disease Surveillance"/>
            <person name="Tarr C.L."/>
            <person name="Trees E."/>
            <person name="Katz L.S."/>
            <person name="Carleton-Romer H.A."/>
            <person name="Stroika S."/>
            <person name="Kucerova Z."/>
            <person name="Roache K.F."/>
            <person name="Sabol A.L."/>
            <person name="Besser J."/>
            <person name="Gerner-Smidt P."/>
        </authorList>
    </citation>
    <scope>NUCLEOTIDE SEQUENCE [LARGE SCALE GENOMIC DNA]</scope>
    <source>
        <strain evidence="5 6">PNUSAS056479</strain>
    </source>
</reference>
<protein>
    <submittedName>
        <fullName evidence="5">Antitermination protein Q</fullName>
    </submittedName>
</protein>